<dbReference type="InterPro" id="IPR011009">
    <property type="entry name" value="Kinase-like_dom_sf"/>
</dbReference>
<keyword evidence="3" id="KW-0808">Transferase</keyword>
<evidence type="ECO:0000313" key="13">
    <source>
        <dbReference type="EMBL" id="KAH0810255.1"/>
    </source>
</evidence>
<dbReference type="Gene3D" id="2.60.120.10">
    <property type="entry name" value="Jelly Rolls"/>
    <property type="match status" value="2"/>
</dbReference>
<keyword evidence="2" id="KW-0140">cGMP</keyword>
<dbReference type="SUPFAM" id="SSF51206">
    <property type="entry name" value="cAMP-binding domain-like"/>
    <property type="match status" value="2"/>
</dbReference>
<dbReference type="FunFam" id="2.60.120.10:FF:000064">
    <property type="entry name" value="cGMP-dependent protein kinase, isozyme"/>
    <property type="match status" value="1"/>
</dbReference>
<keyword evidence="9" id="KW-0175">Coiled coil</keyword>
<name>A0A8J6H8X3_TENMO</name>
<evidence type="ECO:0000256" key="4">
    <source>
        <dbReference type="ARBA" id="ARBA00022741"/>
    </source>
</evidence>
<dbReference type="PANTHER" id="PTHR24353:SF147">
    <property type="entry name" value="CGMP-DEPENDENT SERINE_THREONIN PROTEIN KINASE-RELATED"/>
    <property type="match status" value="1"/>
</dbReference>
<keyword evidence="5" id="KW-0418">Kinase</keyword>
<dbReference type="EMBL" id="JABDTM020027612">
    <property type="protein sequence ID" value="KAH0810255.1"/>
    <property type="molecule type" value="Genomic_DNA"/>
</dbReference>
<dbReference type="PANTHER" id="PTHR24353">
    <property type="entry name" value="CYCLIC NUCLEOTIDE-DEPENDENT PROTEIN KINASE"/>
    <property type="match status" value="1"/>
</dbReference>
<dbReference type="Pfam" id="PF00069">
    <property type="entry name" value="Pkinase"/>
    <property type="match status" value="1"/>
</dbReference>
<protein>
    <submittedName>
        <fullName evidence="13">Uncharacterized protein</fullName>
    </submittedName>
</protein>
<dbReference type="PRINTS" id="PR00104">
    <property type="entry name" value="CGMPKINASE"/>
</dbReference>
<dbReference type="PROSITE" id="PS50042">
    <property type="entry name" value="CNMP_BINDING_3"/>
    <property type="match status" value="2"/>
</dbReference>
<accession>A0A8J6H8X3</accession>
<evidence type="ECO:0000259" key="11">
    <source>
        <dbReference type="PROSITE" id="PS50011"/>
    </source>
</evidence>
<dbReference type="SMART" id="SM00100">
    <property type="entry name" value="cNMP"/>
    <property type="match status" value="2"/>
</dbReference>
<dbReference type="GO" id="GO:0005737">
    <property type="term" value="C:cytoplasm"/>
    <property type="evidence" value="ECO:0007669"/>
    <property type="project" value="UniProtKB-ARBA"/>
</dbReference>
<dbReference type="InterPro" id="IPR035014">
    <property type="entry name" value="STKc_cGK"/>
</dbReference>
<keyword evidence="4 8" id="KW-0547">Nucleotide-binding</keyword>
<dbReference type="Gene3D" id="1.10.510.10">
    <property type="entry name" value="Transferase(Phosphotransferase) domain 1"/>
    <property type="match status" value="1"/>
</dbReference>
<feature type="region of interest" description="Disordered" evidence="10">
    <location>
        <begin position="447"/>
        <end position="466"/>
    </location>
</feature>
<feature type="region of interest" description="Disordered" evidence="10">
    <location>
        <begin position="290"/>
        <end position="310"/>
    </location>
</feature>
<dbReference type="PROSITE" id="PS00888">
    <property type="entry name" value="CNMP_BINDING_1"/>
    <property type="match status" value="1"/>
</dbReference>
<keyword evidence="1" id="KW-0723">Serine/threonine-protein kinase</keyword>
<gene>
    <name evidence="13" type="ORF">GEV33_012536</name>
</gene>
<evidence type="ECO:0000256" key="1">
    <source>
        <dbReference type="ARBA" id="ARBA00022527"/>
    </source>
</evidence>
<feature type="coiled-coil region" evidence="9">
    <location>
        <begin position="599"/>
        <end position="626"/>
    </location>
</feature>
<reference evidence="13" key="1">
    <citation type="journal article" date="2020" name="J Insects Food Feed">
        <title>The yellow mealworm (Tenebrio molitor) genome: a resource for the emerging insects as food and feed industry.</title>
        <authorList>
            <person name="Eriksson T."/>
            <person name="Andere A."/>
            <person name="Kelstrup H."/>
            <person name="Emery V."/>
            <person name="Picard C."/>
        </authorList>
    </citation>
    <scope>NUCLEOTIDE SEQUENCE</scope>
    <source>
        <strain evidence="13">Stoneville</strain>
        <tissue evidence="13">Whole head</tissue>
    </source>
</reference>
<evidence type="ECO:0000256" key="9">
    <source>
        <dbReference type="SAM" id="Coils"/>
    </source>
</evidence>
<feature type="domain" description="Cyclic nucleotide-binding" evidence="12">
    <location>
        <begin position="855"/>
        <end position="978"/>
    </location>
</feature>
<dbReference type="GO" id="GO:0004692">
    <property type="term" value="F:cGMP-dependent protein kinase activity"/>
    <property type="evidence" value="ECO:0007669"/>
    <property type="project" value="InterPro"/>
</dbReference>
<dbReference type="InterPro" id="IPR002374">
    <property type="entry name" value="cGMP_dep_kinase"/>
</dbReference>
<evidence type="ECO:0000256" key="2">
    <source>
        <dbReference type="ARBA" id="ARBA00022535"/>
    </source>
</evidence>
<dbReference type="Pfam" id="PF00027">
    <property type="entry name" value="cNMP_binding"/>
    <property type="match status" value="2"/>
</dbReference>
<evidence type="ECO:0000256" key="6">
    <source>
        <dbReference type="ARBA" id="ARBA00022840"/>
    </source>
</evidence>
<evidence type="ECO:0000256" key="10">
    <source>
        <dbReference type="SAM" id="MobiDB-lite"/>
    </source>
</evidence>
<feature type="domain" description="Protein kinase" evidence="11">
    <location>
        <begin position="1000"/>
        <end position="1260"/>
    </location>
</feature>
<dbReference type="GO" id="GO:0005524">
    <property type="term" value="F:ATP binding"/>
    <property type="evidence" value="ECO:0007669"/>
    <property type="project" value="UniProtKB-UniRule"/>
</dbReference>
<feature type="domain" description="Cyclic nucleotide-binding" evidence="12">
    <location>
        <begin position="737"/>
        <end position="852"/>
    </location>
</feature>
<dbReference type="InterPro" id="IPR018488">
    <property type="entry name" value="cNMP-bd_CS"/>
</dbReference>
<dbReference type="GO" id="GO:0030553">
    <property type="term" value="F:cGMP binding"/>
    <property type="evidence" value="ECO:0007669"/>
    <property type="project" value="UniProtKB-KW"/>
</dbReference>
<evidence type="ECO:0000256" key="5">
    <source>
        <dbReference type="ARBA" id="ARBA00022777"/>
    </source>
</evidence>
<dbReference type="PROSITE" id="PS00107">
    <property type="entry name" value="PROTEIN_KINASE_ATP"/>
    <property type="match status" value="1"/>
</dbReference>
<keyword evidence="7" id="KW-0142">cGMP-binding</keyword>
<organism evidence="13 14">
    <name type="scientific">Tenebrio molitor</name>
    <name type="common">Yellow mealworm beetle</name>
    <dbReference type="NCBI Taxonomy" id="7067"/>
    <lineage>
        <taxon>Eukaryota</taxon>
        <taxon>Metazoa</taxon>
        <taxon>Ecdysozoa</taxon>
        <taxon>Arthropoda</taxon>
        <taxon>Hexapoda</taxon>
        <taxon>Insecta</taxon>
        <taxon>Pterygota</taxon>
        <taxon>Neoptera</taxon>
        <taxon>Endopterygota</taxon>
        <taxon>Coleoptera</taxon>
        <taxon>Polyphaga</taxon>
        <taxon>Cucujiformia</taxon>
        <taxon>Tenebrionidae</taxon>
        <taxon>Tenebrio</taxon>
    </lineage>
</organism>
<keyword evidence="6 8" id="KW-0067">ATP-binding</keyword>
<dbReference type="InterPro" id="IPR000595">
    <property type="entry name" value="cNMP-bd_dom"/>
</dbReference>
<evidence type="ECO:0000256" key="3">
    <source>
        <dbReference type="ARBA" id="ARBA00022679"/>
    </source>
</evidence>
<dbReference type="InterPro" id="IPR014710">
    <property type="entry name" value="RmlC-like_jellyroll"/>
</dbReference>
<dbReference type="PROSITE" id="PS50011">
    <property type="entry name" value="PROTEIN_KINASE_DOM"/>
    <property type="match status" value="1"/>
</dbReference>
<reference evidence="13" key="2">
    <citation type="submission" date="2021-08" db="EMBL/GenBank/DDBJ databases">
        <authorList>
            <person name="Eriksson T."/>
        </authorList>
    </citation>
    <scope>NUCLEOTIDE SEQUENCE</scope>
    <source>
        <strain evidence="13">Stoneville</strain>
        <tissue evidence="13">Whole head</tissue>
    </source>
</reference>
<feature type="binding site" evidence="8">
    <location>
        <position position="1030"/>
    </location>
    <ligand>
        <name>ATP</name>
        <dbReference type="ChEBI" id="CHEBI:30616"/>
    </ligand>
</feature>
<dbReference type="InterPro" id="IPR017441">
    <property type="entry name" value="Protein_kinase_ATP_BS"/>
</dbReference>
<comment type="caution">
    <text evidence="13">The sequence shown here is derived from an EMBL/GenBank/DDBJ whole genome shotgun (WGS) entry which is preliminary data.</text>
</comment>
<keyword evidence="14" id="KW-1185">Reference proteome</keyword>
<proteinExistence type="predicted"/>
<dbReference type="InterPro" id="IPR008271">
    <property type="entry name" value="Ser/Thr_kinase_AS"/>
</dbReference>
<dbReference type="PROSITE" id="PS00108">
    <property type="entry name" value="PROTEIN_KINASE_ST"/>
    <property type="match status" value="1"/>
</dbReference>
<dbReference type="Gene3D" id="3.30.200.20">
    <property type="entry name" value="Phosphorylase Kinase, domain 1"/>
    <property type="match status" value="1"/>
</dbReference>
<evidence type="ECO:0000256" key="7">
    <source>
        <dbReference type="ARBA" id="ARBA00022992"/>
    </source>
</evidence>
<sequence length="1713" mass="195925">MAHYGVEEITPPTVHDIRGERGRNVEERKAQVEGVGVFREKVWSLAFEDDMVIVGKGLEVNVEKTKMMVFNKRNRKSEESEWKYLGYTFNERAIDKAQVREVVRKANILVGCVWGIGERKRGGEFGRRMMMFESLVESVLIWVLGVDKETPGYIVREECNRSRLRVKAGKRAAKFEERMGEREECRILSECYREKKKEAENKEERRDRDTDKQERRERIRECTYNREYERCMTKDVPVYLGRESVQMWERREREQVLDGRRREKVQDVPRGERETIEHIWSVCGEMRERGGKVTGRNTERRREEDRMDERHMEEERKVFLMVDSGVEPRTPSSMKQINNLMVKESYSLKLYPASVSELSAMIGHARKESFPECAPCQTAPEEDEPRVFFKKSHTCGSLYAKCGCNNENGSKSSLVQTYSNPSPEPPPGHPKRGSTPVIATIYPKSDTKRLSNPEINNTSSRHNKPTNSKTVIKANVYLNHPEITFPIPVELQQEACDRSVPNLAKSLPTSIDHAEIKKSNLDYHKYNALAYECSASKDEEAKKFLSDFGIFGPMGNGVATTLRRSSRNSIDGDVIHQIRKNSKNLLESKRRHSGAQEETEYLKTSVARLKKELAELEVKYGTLQSELYDARKDLNCKDSQVLKLQREVHKLKSVLQQTTTFNQDGDILTSLQEKHAMANRAPQSQQSLNSSCILKKQGVSAESSESTGQASDITLTKHDKDFRSKQLIKDAIMDNNFLQNLDTSQVREIVDCMYLKEYPAGSYVIREGEAGAHLFVSAEGDFEVMKEDKVLGNMGPGKAFGELAILYNCTRTASIRVVVDSKVWVLDRKVFQQIMVRTGLQRLQDNINFLRSVPLLQNLSNEVLAKIADVLEVEFYPAGVYIIRQGANGDTFFIISSGSVKVTQRKPGSMEDEEEIRVLQRGDYFGEQALLKEDCRTANIIAMHPGVECLTLDRESFKQLIGDLSEIKEKDYGDEQRFNRQINASYAEKQEYDYIGLDDLDVIATLGIGGFGRVELVQYVHDPSLTFALKCLKKQHIVDTQQQDHVFSERNIMMSCRSSFICRMFKTYKDSKYVYMLLEACLGGEVWTILRDRGCFDEDTTKFITGCVLEAFDYLHGRGIIYRDLKPENLLLDVNGYVKLVDFGFSKRLGYSSKTWTFCGTPEYVAPETILNKGHDRAVDYWALGILMHELLTGNPPFSASDPMKTYNLILKGIDMIDFTRHHIGRSAQSLIKKLCRDLPSERLGYQKGGIQDIKKHKESMKLVMKYCPQLQTCSCSSNTLSMLLLNGFMEQATSGLDFFRPRIIFLSFIRAPPAHYDTMFISHFEASERMSVTTETQAQPGKAPLLVVVLQQDFNAQEVHPQCRVKSDAGRTAPKFYRPANLQQHDPVNIVICYDHNVVSESEIVQFYAIDSYAFVVLKIFTPEEYTEMMIIYGESGRNSKAPRGCIVNAFHIVDILVRTNRVGGVDHKVRTLDTEGVVLQLFTEDGTRSVRNVTDILNQSKNTIKNILKGNHMHPNHYTKVQRLLSEDYPPRVELQEHEEIQAFLQMCYLRMNPTFATKGLLIVTGNDGDNLSGEASSCNISENVRPYHTDVTPDPRGIPWTTASSEQFITYPVPQHQYNFVGDLKIRKRSHHDQHERIPPESSDNQHIEVSRRLQISIKYPETIMSEGIPSAILNYFMSSEFRGNNRSMVARSLHEKRRRVASIFSVLFD</sequence>
<evidence type="ECO:0000259" key="12">
    <source>
        <dbReference type="PROSITE" id="PS50042"/>
    </source>
</evidence>
<dbReference type="InterPro" id="IPR018490">
    <property type="entry name" value="cNMP-bd_dom_sf"/>
</dbReference>
<dbReference type="Proteomes" id="UP000719412">
    <property type="component" value="Unassembled WGS sequence"/>
</dbReference>
<feature type="compositionally biased region" description="Polar residues" evidence="10">
    <location>
        <begin position="453"/>
        <end position="466"/>
    </location>
</feature>
<dbReference type="CDD" id="cd00038">
    <property type="entry name" value="CAP_ED"/>
    <property type="match status" value="2"/>
</dbReference>
<dbReference type="FunFam" id="2.60.120.10:FF:000072">
    <property type="entry name" value="cGMP-dependent protein kinase"/>
    <property type="match status" value="1"/>
</dbReference>
<dbReference type="SMART" id="SM00220">
    <property type="entry name" value="S_TKc"/>
    <property type="match status" value="1"/>
</dbReference>
<feature type="region of interest" description="Disordered" evidence="10">
    <location>
        <begin position="413"/>
        <end position="435"/>
    </location>
</feature>
<dbReference type="PROSITE" id="PS00889">
    <property type="entry name" value="CNMP_BINDING_2"/>
    <property type="match status" value="2"/>
</dbReference>
<evidence type="ECO:0000256" key="8">
    <source>
        <dbReference type="PROSITE-ProRule" id="PRU10141"/>
    </source>
</evidence>
<dbReference type="SUPFAM" id="SSF56112">
    <property type="entry name" value="Protein kinase-like (PK-like)"/>
    <property type="match status" value="1"/>
</dbReference>
<evidence type="ECO:0000313" key="14">
    <source>
        <dbReference type="Proteomes" id="UP000719412"/>
    </source>
</evidence>
<dbReference type="InterPro" id="IPR000719">
    <property type="entry name" value="Prot_kinase_dom"/>
</dbReference>
<feature type="coiled-coil region" evidence="9">
    <location>
        <begin position="182"/>
        <end position="212"/>
    </location>
</feature>
<dbReference type="CDD" id="cd05572">
    <property type="entry name" value="STKc_cGK"/>
    <property type="match status" value="1"/>
</dbReference>